<dbReference type="EMBL" id="JACCBB010000001">
    <property type="protein sequence ID" value="NYD24828.1"/>
    <property type="molecule type" value="Genomic_DNA"/>
</dbReference>
<sequence>MTTPPTTGPSAGGAGWDALVGAALLGTDRRPADLSALPAPVAAALADVRAAVGARDATTTLLDAAALLTVHRRAGRTPLPGRTPLTPAPTGDDAPLPAAAAARLGSLLARLGPGTPGGGEGGRTDTLLRTWLSLAADAGCTLPPPRLPALLDLALRRDGIAAAVAPVLGPRGWWLAGLRADWAGAVEPHRPAAPSSPGGGPDDAQVPDPVWEHGSPADRRAWVRRLRRQDPAAARTALLATTWRSERAEDRAAFVAAVAVGLSAQDEELLERARADRSQDVRRAAEQLLARLPGAAWTQRVHRAALAAVHLERHRLRRTLVVTLPDPTDPALPPVSAGAAPAGVGPGAWALQQLVALTPPGAWEQALGESPERLLALPVDGGPGQDLHTAWARATVLHRDGRWARALLDAGADGGYATGHDAELLAVLPPAERVAAVVAVVTAAARSRRDDADDRVVAVVAACPGPWPQPLADAVLGWLTAAPRRSRWVTHDLLERAAHRLPATPATADALRVVADALPDDTPWRSALTDVADTVAERHQMLEEFR</sequence>
<dbReference type="Proteomes" id="UP000521922">
    <property type="component" value="Unassembled WGS sequence"/>
</dbReference>
<evidence type="ECO:0000313" key="3">
    <source>
        <dbReference type="Proteomes" id="UP000521922"/>
    </source>
</evidence>
<feature type="region of interest" description="Disordered" evidence="1">
    <location>
        <begin position="187"/>
        <end position="215"/>
    </location>
</feature>
<organism evidence="2 3">
    <name type="scientific">Kineococcus aurantiacus</name>
    <dbReference type="NCBI Taxonomy" id="37633"/>
    <lineage>
        <taxon>Bacteria</taxon>
        <taxon>Bacillati</taxon>
        <taxon>Actinomycetota</taxon>
        <taxon>Actinomycetes</taxon>
        <taxon>Kineosporiales</taxon>
        <taxon>Kineosporiaceae</taxon>
        <taxon>Kineococcus</taxon>
    </lineage>
</organism>
<dbReference type="InterPro" id="IPR043746">
    <property type="entry name" value="DUF5691"/>
</dbReference>
<protein>
    <submittedName>
        <fullName evidence="2">Uncharacterized protein</fullName>
    </submittedName>
</protein>
<proteinExistence type="predicted"/>
<feature type="region of interest" description="Disordered" evidence="1">
    <location>
        <begin position="75"/>
        <end position="94"/>
    </location>
</feature>
<evidence type="ECO:0000256" key="1">
    <source>
        <dbReference type="SAM" id="MobiDB-lite"/>
    </source>
</evidence>
<dbReference type="RefSeq" id="WP_179755491.1">
    <property type="nucleotide sequence ID" value="NZ_BAAAGN010000015.1"/>
</dbReference>
<reference evidence="2 3" key="1">
    <citation type="submission" date="2020-07" db="EMBL/GenBank/DDBJ databases">
        <title>Sequencing the genomes of 1000 actinobacteria strains.</title>
        <authorList>
            <person name="Klenk H.-P."/>
        </authorList>
    </citation>
    <scope>NUCLEOTIDE SEQUENCE [LARGE SCALE GENOMIC DNA]</scope>
    <source>
        <strain evidence="2 3">DSM 7487</strain>
    </source>
</reference>
<evidence type="ECO:0000313" key="2">
    <source>
        <dbReference type="EMBL" id="NYD24828.1"/>
    </source>
</evidence>
<comment type="caution">
    <text evidence="2">The sequence shown here is derived from an EMBL/GenBank/DDBJ whole genome shotgun (WGS) entry which is preliminary data.</text>
</comment>
<feature type="compositionally biased region" description="Low complexity" evidence="1">
    <location>
        <begin position="76"/>
        <end position="94"/>
    </location>
</feature>
<name>A0A7Y9DQD8_9ACTN</name>
<gene>
    <name evidence="2" type="ORF">BJ968_004368</name>
</gene>
<dbReference type="Pfam" id="PF18944">
    <property type="entry name" value="DUF5691"/>
    <property type="match status" value="1"/>
</dbReference>
<dbReference type="AlphaFoldDB" id="A0A7Y9DQD8"/>
<keyword evidence="3" id="KW-1185">Reference proteome</keyword>
<accession>A0A7Y9DQD8</accession>